<dbReference type="AlphaFoldDB" id="A0A3R8SNR3"/>
<organism evidence="1 2">
    <name type="scientific">Empedobacter falsenii</name>
    <dbReference type="NCBI Taxonomy" id="343874"/>
    <lineage>
        <taxon>Bacteria</taxon>
        <taxon>Pseudomonadati</taxon>
        <taxon>Bacteroidota</taxon>
        <taxon>Flavobacteriia</taxon>
        <taxon>Flavobacteriales</taxon>
        <taxon>Weeksellaceae</taxon>
        <taxon>Empedobacter</taxon>
    </lineage>
</organism>
<dbReference type="Proteomes" id="UP000267844">
    <property type="component" value="Unassembled WGS sequence"/>
</dbReference>
<name>A0A3R8SNR3_9FLAO</name>
<gene>
    <name evidence="1" type="ORF">EGI89_02180</name>
</gene>
<accession>A0A3R8SNR3</accession>
<evidence type="ECO:0000313" key="2">
    <source>
        <dbReference type="Proteomes" id="UP000267844"/>
    </source>
</evidence>
<dbReference type="EMBL" id="RHPO01000002">
    <property type="protein sequence ID" value="RRT94197.1"/>
    <property type="molecule type" value="Genomic_DNA"/>
</dbReference>
<dbReference type="RefSeq" id="WP_125348990.1">
    <property type="nucleotide sequence ID" value="NZ_RHPN01000002.1"/>
</dbReference>
<reference evidence="1 2" key="1">
    <citation type="submission" date="2018-10" db="EMBL/GenBank/DDBJ databases">
        <title>Transmission dynamics of multidrug resistant bacteria on intensive care unit surfaces.</title>
        <authorList>
            <person name="D'Souza A.W."/>
            <person name="Potter R.F."/>
            <person name="Wallace M."/>
            <person name="Shupe A."/>
            <person name="Patel S."/>
            <person name="Sun S."/>
            <person name="Gul D."/>
            <person name="Kwon J.H."/>
            <person name="Andleeb S."/>
            <person name="Burnham C.-A.D."/>
            <person name="Dantas G."/>
        </authorList>
    </citation>
    <scope>NUCLEOTIDE SEQUENCE [LARGE SCALE GENOMIC DNA]</scope>
    <source>
        <strain evidence="1 2">WF_348</strain>
    </source>
</reference>
<evidence type="ECO:0000313" key="1">
    <source>
        <dbReference type="EMBL" id="RRT94197.1"/>
    </source>
</evidence>
<proteinExistence type="predicted"/>
<sequence>MKQKFNNLDEIYAFHNINREEFEQSISNLSPDTQAYEILKLVVSAYNNNEKVDFSNWNQTKYEPWFDYAYSAGGFVYIAYVDWDAYTTVGSRLCYLNLNDLKEATSNDEFMKIYNQYLN</sequence>
<protein>
    <submittedName>
        <fullName evidence="1">Uncharacterized protein</fullName>
    </submittedName>
</protein>
<comment type="caution">
    <text evidence="1">The sequence shown here is derived from an EMBL/GenBank/DDBJ whole genome shotgun (WGS) entry which is preliminary data.</text>
</comment>